<protein>
    <submittedName>
        <fullName evidence="2">Uncharacterized protein</fullName>
    </submittedName>
</protein>
<gene>
    <name evidence="2" type="ORF">S01H1_38056</name>
</gene>
<organism evidence="2">
    <name type="scientific">marine sediment metagenome</name>
    <dbReference type="NCBI Taxonomy" id="412755"/>
    <lineage>
        <taxon>unclassified sequences</taxon>
        <taxon>metagenomes</taxon>
        <taxon>ecological metagenomes</taxon>
    </lineage>
</organism>
<feature type="non-terminal residue" evidence="2">
    <location>
        <position position="94"/>
    </location>
</feature>
<keyword evidence="1" id="KW-0472">Membrane</keyword>
<evidence type="ECO:0000256" key="1">
    <source>
        <dbReference type="SAM" id="Phobius"/>
    </source>
</evidence>
<sequence>MWGLGLLLNKVWRALLEPVAGFSPFVALLLISLVTGVVMLWIFGAVSNQKAIKRVKDKIKAHLLEILLFNDSLKMVFRAQGCVVGYTFKYMALA</sequence>
<accession>X0US24</accession>
<feature type="transmembrane region" description="Helical" evidence="1">
    <location>
        <begin position="20"/>
        <end position="46"/>
    </location>
</feature>
<reference evidence="2" key="1">
    <citation type="journal article" date="2014" name="Front. Microbiol.">
        <title>High frequency of phylogenetically diverse reductive dehalogenase-homologous genes in deep subseafloor sedimentary metagenomes.</title>
        <authorList>
            <person name="Kawai M."/>
            <person name="Futagami T."/>
            <person name="Toyoda A."/>
            <person name="Takaki Y."/>
            <person name="Nishi S."/>
            <person name="Hori S."/>
            <person name="Arai W."/>
            <person name="Tsubouchi T."/>
            <person name="Morono Y."/>
            <person name="Uchiyama I."/>
            <person name="Ito T."/>
            <person name="Fujiyama A."/>
            <person name="Inagaki F."/>
            <person name="Takami H."/>
        </authorList>
    </citation>
    <scope>NUCLEOTIDE SEQUENCE</scope>
    <source>
        <strain evidence="2">Expedition CK06-06</strain>
    </source>
</reference>
<name>X0US24_9ZZZZ</name>
<keyword evidence="1" id="KW-1133">Transmembrane helix</keyword>
<dbReference type="EMBL" id="BARS01023929">
    <property type="protein sequence ID" value="GAG02027.1"/>
    <property type="molecule type" value="Genomic_DNA"/>
</dbReference>
<comment type="caution">
    <text evidence="2">The sequence shown here is derived from an EMBL/GenBank/DDBJ whole genome shotgun (WGS) entry which is preliminary data.</text>
</comment>
<evidence type="ECO:0000313" key="2">
    <source>
        <dbReference type="EMBL" id="GAG02027.1"/>
    </source>
</evidence>
<dbReference type="AlphaFoldDB" id="X0US24"/>
<keyword evidence="1" id="KW-0812">Transmembrane</keyword>
<proteinExistence type="predicted"/>